<organism evidence="2 3">
    <name type="scientific">Ranatra chinensis</name>
    <dbReference type="NCBI Taxonomy" id="642074"/>
    <lineage>
        <taxon>Eukaryota</taxon>
        <taxon>Metazoa</taxon>
        <taxon>Ecdysozoa</taxon>
        <taxon>Arthropoda</taxon>
        <taxon>Hexapoda</taxon>
        <taxon>Insecta</taxon>
        <taxon>Pterygota</taxon>
        <taxon>Neoptera</taxon>
        <taxon>Paraneoptera</taxon>
        <taxon>Hemiptera</taxon>
        <taxon>Heteroptera</taxon>
        <taxon>Panheteroptera</taxon>
        <taxon>Nepomorpha</taxon>
        <taxon>Nepidae</taxon>
        <taxon>Ranatrinae</taxon>
        <taxon>Ranatra</taxon>
    </lineage>
</organism>
<dbReference type="AlphaFoldDB" id="A0ABD0XZA8"/>
<dbReference type="Pfam" id="PF14664">
    <property type="entry name" value="RICTOR_N"/>
    <property type="match status" value="1"/>
</dbReference>
<dbReference type="EMBL" id="JBFDAA010000017">
    <property type="protein sequence ID" value="KAL1116468.1"/>
    <property type="molecule type" value="Genomic_DNA"/>
</dbReference>
<dbReference type="Proteomes" id="UP001558652">
    <property type="component" value="Unassembled WGS sequence"/>
</dbReference>
<dbReference type="PANTHER" id="PTHR13298:SF11">
    <property type="entry name" value="RAPAMYCIN-INSENSITIVE COMPANION OF MTOR"/>
    <property type="match status" value="1"/>
</dbReference>
<reference evidence="2 3" key="1">
    <citation type="submission" date="2024-07" db="EMBL/GenBank/DDBJ databases">
        <title>Chromosome-level genome assembly of the water stick insect Ranatra chinensis (Heteroptera: Nepidae).</title>
        <authorList>
            <person name="Liu X."/>
        </authorList>
    </citation>
    <scope>NUCLEOTIDE SEQUENCE [LARGE SCALE GENOMIC DNA]</scope>
    <source>
        <strain evidence="2">Cailab_2021Rc</strain>
        <tissue evidence="2">Muscle</tissue>
    </source>
</reference>
<sequence length="304" mass="34704">MIDHVEYTFSYRNSLFIFKYINCYCINFKYILICRFPPSHSLRPLSFHESTHLKNASFRAVRYFLKTEEHVDIFIKLKYDFLIARRVLAVCPGKFTYAPVQAMVSLTHPSHTDILQAVALAFLAEIGKNKAGINLHCLTATAYMDRNLNTNNMNESSGRWCTTVLVSLLRSWTGILHLCQGKRRAINSVINCLYVSHLQKPMLEALYELLQLVQPEWTDEMSVALAAVDPSRWQNSFRLSEGFLTAETSALFPHLAKSRVNLVEVHLAIILYCFLEANLLDAIIHVIVSNDTFLSVRATILLGE</sequence>
<name>A0ABD0XZA8_9HEMI</name>
<proteinExistence type="predicted"/>
<evidence type="ECO:0000259" key="1">
    <source>
        <dbReference type="SMART" id="SM01308"/>
    </source>
</evidence>
<evidence type="ECO:0000313" key="3">
    <source>
        <dbReference type="Proteomes" id="UP001558652"/>
    </source>
</evidence>
<dbReference type="PANTHER" id="PTHR13298">
    <property type="entry name" value="CYTOSOLIC REGULATOR PIANISSIMO"/>
    <property type="match status" value="1"/>
</dbReference>
<feature type="domain" description="Rapamycin-insensitive companion of mTOR N-terminal" evidence="1">
    <location>
        <begin position="18"/>
        <end position="304"/>
    </location>
</feature>
<comment type="caution">
    <text evidence="2">The sequence shown here is derived from an EMBL/GenBank/DDBJ whole genome shotgun (WGS) entry which is preliminary data.</text>
</comment>
<keyword evidence="3" id="KW-1185">Reference proteome</keyword>
<dbReference type="InterPro" id="IPR028268">
    <property type="entry name" value="Pianissimo_fam"/>
</dbReference>
<accession>A0ABD0XZA8</accession>
<dbReference type="InterPro" id="IPR028267">
    <property type="entry name" value="Pianissimo_N"/>
</dbReference>
<evidence type="ECO:0000313" key="2">
    <source>
        <dbReference type="EMBL" id="KAL1116468.1"/>
    </source>
</evidence>
<dbReference type="SMART" id="SM01308">
    <property type="entry name" value="RICTOR_N"/>
    <property type="match status" value="1"/>
</dbReference>
<gene>
    <name evidence="2" type="ORF">AAG570_004941</name>
</gene>
<protein>
    <recommendedName>
        <fullName evidence="1">Rapamycin-insensitive companion of mTOR N-terminal domain-containing protein</fullName>
    </recommendedName>
</protein>